<dbReference type="PANTHER" id="PTHR39322:SF1">
    <property type="entry name" value="ISOVALERYL-HOMOSERINE LACTONE SYNTHASE"/>
    <property type="match status" value="1"/>
</dbReference>
<keyword evidence="8" id="KW-1185">Reference proteome</keyword>
<gene>
    <name evidence="7" type="ORF">B0I00_2907</name>
</gene>
<evidence type="ECO:0000256" key="5">
    <source>
        <dbReference type="PROSITE-ProRule" id="PRU00533"/>
    </source>
</evidence>
<dbReference type="SUPFAM" id="SSF55729">
    <property type="entry name" value="Acyl-CoA N-acyltransferases (Nat)"/>
    <property type="match status" value="1"/>
</dbReference>
<evidence type="ECO:0000256" key="4">
    <source>
        <dbReference type="ARBA" id="ARBA00022929"/>
    </source>
</evidence>
<dbReference type="Pfam" id="PF00765">
    <property type="entry name" value="Autoind_synth"/>
    <property type="match status" value="1"/>
</dbReference>
<dbReference type="InterPro" id="IPR016181">
    <property type="entry name" value="Acyl_CoA_acyltransferase"/>
</dbReference>
<name>A0A2N0H5Q8_9SPHN</name>
<dbReference type="AlphaFoldDB" id="A0A2N0H5Q8"/>
<evidence type="ECO:0000313" key="7">
    <source>
        <dbReference type="EMBL" id="PKB14275.1"/>
    </source>
</evidence>
<dbReference type="PROSITE" id="PS51187">
    <property type="entry name" value="AUTOINDUCER_SYNTH_2"/>
    <property type="match status" value="1"/>
</dbReference>
<proteinExistence type="inferred from homology"/>
<dbReference type="EC" id="2.3.1.184" evidence="6"/>
<dbReference type="PRINTS" id="PR01549">
    <property type="entry name" value="AUTOINDCRSYN"/>
</dbReference>
<comment type="catalytic activity">
    <reaction evidence="6">
        <text>a fatty acyl-[ACP] + S-adenosyl-L-methionine = an N-acyl-L-homoserine lactone + S-methyl-5'-thioadenosine + holo-[ACP] + H(+)</text>
        <dbReference type="Rhea" id="RHEA:10096"/>
        <dbReference type="Rhea" id="RHEA-COMP:9685"/>
        <dbReference type="Rhea" id="RHEA-COMP:14125"/>
        <dbReference type="ChEBI" id="CHEBI:15378"/>
        <dbReference type="ChEBI" id="CHEBI:17509"/>
        <dbReference type="ChEBI" id="CHEBI:55474"/>
        <dbReference type="ChEBI" id="CHEBI:59789"/>
        <dbReference type="ChEBI" id="CHEBI:64479"/>
        <dbReference type="ChEBI" id="CHEBI:138651"/>
        <dbReference type="EC" id="2.3.1.184"/>
    </reaction>
</comment>
<evidence type="ECO:0000256" key="3">
    <source>
        <dbReference type="ARBA" id="ARBA00022691"/>
    </source>
</evidence>
<comment type="similarity">
    <text evidence="5 6">Belongs to the autoinducer synthase family.</text>
</comment>
<dbReference type="GO" id="GO:0009372">
    <property type="term" value="P:quorum sensing"/>
    <property type="evidence" value="ECO:0007669"/>
    <property type="project" value="UniProtKB-UniRule"/>
</dbReference>
<evidence type="ECO:0000313" key="8">
    <source>
        <dbReference type="Proteomes" id="UP000232587"/>
    </source>
</evidence>
<dbReference type="GO" id="GO:0061579">
    <property type="term" value="F:N-acyl homoserine lactone synthase activity"/>
    <property type="evidence" value="ECO:0007669"/>
    <property type="project" value="UniProtKB-UniRule"/>
</dbReference>
<keyword evidence="2 6" id="KW-0808">Transferase</keyword>
<dbReference type="RefSeq" id="WP_332870777.1">
    <property type="nucleotide sequence ID" value="NZ_PHUF01000005.1"/>
</dbReference>
<evidence type="ECO:0000256" key="2">
    <source>
        <dbReference type="ARBA" id="ARBA00022679"/>
    </source>
</evidence>
<reference evidence="7 8" key="1">
    <citation type="submission" date="2017-11" db="EMBL/GenBank/DDBJ databases">
        <title>Genomic Encyclopedia of Type Strains, Phase III (KMG-III): the genomes of soil and plant-associated and newly described type strains.</title>
        <authorList>
            <person name="Whitman W."/>
        </authorList>
    </citation>
    <scope>NUCLEOTIDE SEQUENCE [LARGE SCALE GENOMIC DNA]</scope>
    <source>
        <strain evidence="7 8">CGMCC 1.12274</strain>
    </source>
</reference>
<dbReference type="Gene3D" id="3.40.630.30">
    <property type="match status" value="1"/>
</dbReference>
<keyword evidence="1 5" id="KW-0673">Quorum sensing</keyword>
<accession>A0A2N0H5Q8</accession>
<keyword evidence="3 6" id="KW-0949">S-adenosyl-L-methionine</keyword>
<dbReference type="InterPro" id="IPR001690">
    <property type="entry name" value="Autoind_synthase"/>
</dbReference>
<keyword evidence="4 5" id="KW-0071">Autoinducer synthesis</keyword>
<evidence type="ECO:0000256" key="1">
    <source>
        <dbReference type="ARBA" id="ARBA00022654"/>
    </source>
</evidence>
<comment type="caution">
    <text evidence="7">The sequence shown here is derived from an EMBL/GenBank/DDBJ whole genome shotgun (WGS) entry which is preliminary data.</text>
</comment>
<protein>
    <recommendedName>
        <fullName evidence="6">Acyl-homoserine-lactone synthase</fullName>
        <ecNumber evidence="6">2.3.1.184</ecNumber>
    </recommendedName>
    <alternativeName>
        <fullName evidence="6">Autoinducer synthesis protein</fullName>
    </alternativeName>
</protein>
<dbReference type="EMBL" id="PHUF01000005">
    <property type="protein sequence ID" value="PKB14275.1"/>
    <property type="molecule type" value="Genomic_DNA"/>
</dbReference>
<dbReference type="PANTHER" id="PTHR39322">
    <property type="entry name" value="ACYL-HOMOSERINE-LACTONE SYNTHASE"/>
    <property type="match status" value="1"/>
</dbReference>
<sequence length="209" mass="23060">MLAMFSTLQPTGLSRQDLALRAMFEARKRVFVDLLKWQVPVLEGRYEIDQFDNVDAEYLILTDQAGGHRASARLLRTEGPHILADLFGQLCDESIPSGPTCREITRFCLEPGLNARERREVRNQLVTALADHALRSGITDYTGVASPGWFGQIERFGWDCRALGEAREVGNHRLVALHIRIDAQTPSSLAASGIYSPASPGLVMAGALQ</sequence>
<dbReference type="Proteomes" id="UP000232587">
    <property type="component" value="Unassembled WGS sequence"/>
</dbReference>
<organism evidence="7 8">
    <name type="scientific">Novosphingobium kunmingense</name>
    <dbReference type="NCBI Taxonomy" id="1211806"/>
    <lineage>
        <taxon>Bacteria</taxon>
        <taxon>Pseudomonadati</taxon>
        <taxon>Pseudomonadota</taxon>
        <taxon>Alphaproteobacteria</taxon>
        <taxon>Sphingomonadales</taxon>
        <taxon>Sphingomonadaceae</taxon>
        <taxon>Novosphingobium</taxon>
    </lineage>
</organism>
<dbReference type="GO" id="GO:0007165">
    <property type="term" value="P:signal transduction"/>
    <property type="evidence" value="ECO:0007669"/>
    <property type="project" value="TreeGrafter"/>
</dbReference>
<evidence type="ECO:0000256" key="6">
    <source>
        <dbReference type="RuleBase" id="RU361135"/>
    </source>
</evidence>